<dbReference type="Gene3D" id="3.90.79.10">
    <property type="entry name" value="Nucleoside Triphosphate Pyrophosphohydrolase"/>
    <property type="match status" value="1"/>
</dbReference>
<comment type="cofactor">
    <cofactor evidence="1">
        <name>Mg(2+)</name>
        <dbReference type="ChEBI" id="CHEBI:18420"/>
    </cofactor>
</comment>
<dbReference type="Pfam" id="PF09296">
    <property type="entry name" value="NUDIX-like"/>
    <property type="match status" value="1"/>
</dbReference>
<organism evidence="11 12">
    <name type="scientific">Actinocorallia aurantiaca</name>
    <dbReference type="NCBI Taxonomy" id="46204"/>
    <lineage>
        <taxon>Bacteria</taxon>
        <taxon>Bacillati</taxon>
        <taxon>Actinomycetota</taxon>
        <taxon>Actinomycetes</taxon>
        <taxon>Streptosporangiales</taxon>
        <taxon>Thermomonosporaceae</taxon>
        <taxon>Actinocorallia</taxon>
    </lineage>
</organism>
<keyword evidence="5" id="KW-0479">Metal-binding</keyword>
<evidence type="ECO:0000256" key="3">
    <source>
        <dbReference type="ARBA" id="ARBA00009595"/>
    </source>
</evidence>
<evidence type="ECO:0000256" key="8">
    <source>
        <dbReference type="ARBA" id="ARBA00023027"/>
    </source>
</evidence>
<reference evidence="12" key="1">
    <citation type="journal article" date="2019" name="Int. J. Syst. Evol. Microbiol.">
        <title>The Global Catalogue of Microorganisms (GCM) 10K type strain sequencing project: providing services to taxonomists for standard genome sequencing and annotation.</title>
        <authorList>
            <consortium name="The Broad Institute Genomics Platform"/>
            <consortium name="The Broad Institute Genome Sequencing Center for Infectious Disease"/>
            <person name="Wu L."/>
            <person name="Ma J."/>
        </authorList>
    </citation>
    <scope>NUCLEOTIDE SEQUENCE [LARGE SCALE GENOMIC DNA]</scope>
    <source>
        <strain evidence="12">JCM 8201</strain>
    </source>
</reference>
<dbReference type="InterPro" id="IPR049734">
    <property type="entry name" value="NudC-like_C"/>
</dbReference>
<dbReference type="InterPro" id="IPR000086">
    <property type="entry name" value="NUDIX_hydrolase_dom"/>
</dbReference>
<dbReference type="Gene3D" id="3.90.79.20">
    <property type="match status" value="1"/>
</dbReference>
<gene>
    <name evidence="11" type="primary">nudC</name>
    <name evidence="11" type="ORF">GCM10010439_15540</name>
</gene>
<dbReference type="RefSeq" id="WP_344449532.1">
    <property type="nucleotide sequence ID" value="NZ_BAAATZ010000006.1"/>
</dbReference>
<dbReference type="EC" id="3.6.1.22" evidence="4"/>
<keyword evidence="6" id="KW-0378">Hydrolase</keyword>
<accession>A0ABP6GIE9</accession>
<dbReference type="InterPro" id="IPR015797">
    <property type="entry name" value="NUDIX_hydrolase-like_dom_sf"/>
</dbReference>
<protein>
    <recommendedName>
        <fullName evidence="4">NAD(+) diphosphatase</fullName>
        <ecNumber evidence="4">3.6.1.22</ecNumber>
    </recommendedName>
</protein>
<proteinExistence type="inferred from homology"/>
<sequence>MSLGWLALARGTLDRVAERRRDEDWVTAAWAGSHVLVVDERGRVPVRMAERPALAFTSARRAPAGERVFLGVDEDKNAYFAVVGPLPERDGVDVSDLRRVGALLNDLESSLVTHAVAMAAWHSTHRYCPRCGAATKVVAAGHVRVCPEDGMEQYPRLDPAVIMLVVDDEDRALLARGASWPERRASVLAGFMEPGESLEQGVMREVREEVGLVVEDVHYLGSQPWPLPQSLMLGFTCHAPGPQELLLEESEIAQARWYARKELLAAVRAGELVLPGKVSIARQLLEHWYGGELPGSWGL</sequence>
<dbReference type="InterPro" id="IPR015376">
    <property type="entry name" value="Znr_NADH_PPase"/>
</dbReference>
<dbReference type="CDD" id="cd03429">
    <property type="entry name" value="NUDIX_NADH_pyrophosphatase_Nudt13"/>
    <property type="match status" value="1"/>
</dbReference>
<comment type="cofactor">
    <cofactor evidence="2">
        <name>Zn(2+)</name>
        <dbReference type="ChEBI" id="CHEBI:29105"/>
    </cofactor>
</comment>
<dbReference type="InterPro" id="IPR050241">
    <property type="entry name" value="NAD-cap_RNA_hydrolase_NudC"/>
</dbReference>
<dbReference type="EMBL" id="BAAATZ010000006">
    <property type="protein sequence ID" value="GAA2722545.1"/>
    <property type="molecule type" value="Genomic_DNA"/>
</dbReference>
<evidence type="ECO:0000256" key="9">
    <source>
        <dbReference type="ARBA" id="ARBA00023679"/>
    </source>
</evidence>
<evidence type="ECO:0000256" key="7">
    <source>
        <dbReference type="ARBA" id="ARBA00022842"/>
    </source>
</evidence>
<dbReference type="Pfam" id="PF09297">
    <property type="entry name" value="Zn_ribbon_NUD"/>
    <property type="match status" value="1"/>
</dbReference>
<evidence type="ECO:0000256" key="2">
    <source>
        <dbReference type="ARBA" id="ARBA00001947"/>
    </source>
</evidence>
<evidence type="ECO:0000256" key="6">
    <source>
        <dbReference type="ARBA" id="ARBA00022801"/>
    </source>
</evidence>
<dbReference type="NCBIfam" id="NF001299">
    <property type="entry name" value="PRK00241.1"/>
    <property type="match status" value="1"/>
</dbReference>
<name>A0ABP6GIE9_9ACTN</name>
<comment type="caution">
    <text evidence="11">The sequence shown here is derived from an EMBL/GenBank/DDBJ whole genome shotgun (WGS) entry which is preliminary data.</text>
</comment>
<keyword evidence="7" id="KW-0460">Magnesium</keyword>
<dbReference type="SUPFAM" id="SSF55811">
    <property type="entry name" value="Nudix"/>
    <property type="match status" value="1"/>
</dbReference>
<feature type="domain" description="Nudix hydrolase" evidence="10">
    <location>
        <begin position="155"/>
        <end position="286"/>
    </location>
</feature>
<evidence type="ECO:0000256" key="5">
    <source>
        <dbReference type="ARBA" id="ARBA00022723"/>
    </source>
</evidence>
<evidence type="ECO:0000256" key="4">
    <source>
        <dbReference type="ARBA" id="ARBA00012381"/>
    </source>
</evidence>
<dbReference type="PANTHER" id="PTHR42904">
    <property type="entry name" value="NUDIX HYDROLASE, NUDC SUBFAMILY"/>
    <property type="match status" value="1"/>
</dbReference>
<keyword evidence="8" id="KW-0520">NAD</keyword>
<comment type="catalytic activity">
    <reaction evidence="9">
        <text>a 5'-end NAD(+)-phospho-ribonucleoside in mRNA + H2O = a 5'-end phospho-adenosine-phospho-ribonucleoside in mRNA + beta-nicotinamide D-ribonucleotide + 2 H(+)</text>
        <dbReference type="Rhea" id="RHEA:60876"/>
        <dbReference type="Rhea" id="RHEA-COMP:15698"/>
        <dbReference type="Rhea" id="RHEA-COMP:15719"/>
        <dbReference type="ChEBI" id="CHEBI:14649"/>
        <dbReference type="ChEBI" id="CHEBI:15377"/>
        <dbReference type="ChEBI" id="CHEBI:15378"/>
        <dbReference type="ChEBI" id="CHEBI:144029"/>
        <dbReference type="ChEBI" id="CHEBI:144051"/>
    </reaction>
    <physiologicalReaction direction="left-to-right" evidence="9">
        <dbReference type="Rhea" id="RHEA:60877"/>
    </physiologicalReaction>
</comment>
<evidence type="ECO:0000313" key="12">
    <source>
        <dbReference type="Proteomes" id="UP001501842"/>
    </source>
</evidence>
<dbReference type="PROSITE" id="PS00893">
    <property type="entry name" value="NUDIX_BOX"/>
    <property type="match status" value="1"/>
</dbReference>
<keyword evidence="12" id="KW-1185">Reference proteome</keyword>
<dbReference type="PANTHER" id="PTHR42904:SF6">
    <property type="entry name" value="NAD-CAPPED RNA HYDROLASE NUDT12"/>
    <property type="match status" value="1"/>
</dbReference>
<dbReference type="Pfam" id="PF00293">
    <property type="entry name" value="NUDIX"/>
    <property type="match status" value="1"/>
</dbReference>
<dbReference type="InterPro" id="IPR015375">
    <property type="entry name" value="NADH_PPase-like_N"/>
</dbReference>
<dbReference type="PROSITE" id="PS51462">
    <property type="entry name" value="NUDIX"/>
    <property type="match status" value="1"/>
</dbReference>
<comment type="similarity">
    <text evidence="3">Belongs to the Nudix hydrolase family. NudC subfamily.</text>
</comment>
<evidence type="ECO:0000256" key="1">
    <source>
        <dbReference type="ARBA" id="ARBA00001946"/>
    </source>
</evidence>
<dbReference type="Proteomes" id="UP001501842">
    <property type="component" value="Unassembled WGS sequence"/>
</dbReference>
<dbReference type="InterPro" id="IPR020084">
    <property type="entry name" value="NUDIX_hydrolase_CS"/>
</dbReference>
<evidence type="ECO:0000313" key="11">
    <source>
        <dbReference type="EMBL" id="GAA2722545.1"/>
    </source>
</evidence>
<evidence type="ECO:0000259" key="10">
    <source>
        <dbReference type="PROSITE" id="PS51462"/>
    </source>
</evidence>